<gene>
    <name evidence="3" type="primary">AMD1_3</name>
    <name evidence="3" type="ORF">LPJ64_005565</name>
</gene>
<proteinExistence type="inferred from homology"/>
<dbReference type="PANTHER" id="PTHR11359">
    <property type="entry name" value="AMP DEAMINASE"/>
    <property type="match status" value="1"/>
</dbReference>
<reference evidence="3" key="1">
    <citation type="submission" date="2022-07" db="EMBL/GenBank/DDBJ databases">
        <title>Phylogenomic reconstructions and comparative analyses of Kickxellomycotina fungi.</title>
        <authorList>
            <person name="Reynolds N.K."/>
            <person name="Stajich J.E."/>
            <person name="Barry K."/>
            <person name="Grigoriev I.V."/>
            <person name="Crous P."/>
            <person name="Smith M.E."/>
        </authorList>
    </citation>
    <scope>NUCLEOTIDE SEQUENCE</scope>
    <source>
        <strain evidence="3">NBRC 105413</strain>
    </source>
</reference>
<dbReference type="SUPFAM" id="SSF51556">
    <property type="entry name" value="Metallo-dependent hydrolases"/>
    <property type="match status" value="1"/>
</dbReference>
<feature type="compositionally biased region" description="Low complexity" evidence="2">
    <location>
        <begin position="128"/>
        <end position="139"/>
    </location>
</feature>
<feature type="compositionally biased region" description="Low complexity" evidence="2">
    <location>
        <begin position="14"/>
        <end position="29"/>
    </location>
</feature>
<evidence type="ECO:0000313" key="4">
    <source>
        <dbReference type="Proteomes" id="UP001145021"/>
    </source>
</evidence>
<evidence type="ECO:0000256" key="2">
    <source>
        <dbReference type="SAM" id="MobiDB-lite"/>
    </source>
</evidence>
<comment type="similarity">
    <text evidence="1">Belongs to the metallo-dependent hydrolases superfamily. Adenosine and AMP deaminases family.</text>
</comment>
<sequence>MAIDDLLPQCTDDLSSSSRSASGASLRSSSCDEEDGNPIDNDDDAAIIDEMLSLGHASDHVANPQAAADSTGHHPYLSHRSLSKSNFEAEHKFVNAMFDNKTSDKNTDHHSQRGASDIVDRSSWAQPSPSDSHLSFSSLLIGSSPHGDSMTPRSILMSQKLQQAHADAVLPQMSPMTPVLNVDLQMMPPLVLESQHHQADHRQSAMATRHGSSQTIGNSVVGNPSVGSVLDDEVVGRRLEKEIRKMMIRTHLTDEAPELAGMTEGPQELKRIGDALTRCMALRNKYMKLSLQREADNPRNSPAWKIYPPAPPPAWKNFQEPADSVSVEFDINTIDIPPADQCVFAMGDDGVYAVYESEELRASGAQPITSAPSIREFYMDLNFVLDTISDGPVKTWTYRRLRYLDARWQLYILMNEREETMQSKLVPHRDLYNVRK</sequence>
<dbReference type="EMBL" id="JANBOH010000369">
    <property type="protein sequence ID" value="KAJ1642607.1"/>
    <property type="molecule type" value="Genomic_DNA"/>
</dbReference>
<dbReference type="InterPro" id="IPR006329">
    <property type="entry name" value="AMPD"/>
</dbReference>
<name>A0A9W8CHZ2_9FUNG</name>
<dbReference type="GO" id="GO:0005829">
    <property type="term" value="C:cytosol"/>
    <property type="evidence" value="ECO:0007669"/>
    <property type="project" value="TreeGrafter"/>
</dbReference>
<feature type="compositionally biased region" description="Acidic residues" evidence="2">
    <location>
        <begin position="31"/>
        <end position="43"/>
    </location>
</feature>
<dbReference type="EC" id="3.5.4.6" evidence="3"/>
<feature type="non-terminal residue" evidence="3">
    <location>
        <position position="436"/>
    </location>
</feature>
<keyword evidence="3" id="KW-0378">Hydrolase</keyword>
<feature type="region of interest" description="Disordered" evidence="2">
    <location>
        <begin position="100"/>
        <end position="139"/>
    </location>
</feature>
<evidence type="ECO:0000313" key="3">
    <source>
        <dbReference type="EMBL" id="KAJ1642607.1"/>
    </source>
</evidence>
<dbReference type="GO" id="GO:0003876">
    <property type="term" value="F:AMP deaminase activity"/>
    <property type="evidence" value="ECO:0007669"/>
    <property type="project" value="UniProtKB-EC"/>
</dbReference>
<dbReference type="PANTHER" id="PTHR11359:SF0">
    <property type="entry name" value="AMP DEAMINASE"/>
    <property type="match status" value="1"/>
</dbReference>
<keyword evidence="4" id="KW-1185">Reference proteome</keyword>
<accession>A0A9W8CHZ2</accession>
<dbReference type="GO" id="GO:0046033">
    <property type="term" value="P:AMP metabolic process"/>
    <property type="evidence" value="ECO:0007669"/>
    <property type="project" value="TreeGrafter"/>
</dbReference>
<feature type="compositionally biased region" description="Basic and acidic residues" evidence="2">
    <location>
        <begin position="101"/>
        <end position="111"/>
    </location>
</feature>
<dbReference type="Proteomes" id="UP001145021">
    <property type="component" value="Unassembled WGS sequence"/>
</dbReference>
<dbReference type="InterPro" id="IPR032466">
    <property type="entry name" value="Metal_Hydrolase"/>
</dbReference>
<comment type="caution">
    <text evidence="3">The sequence shown here is derived from an EMBL/GenBank/DDBJ whole genome shotgun (WGS) entry which is preliminary data.</text>
</comment>
<dbReference type="Pfam" id="PF19326">
    <property type="entry name" value="AMP_deaminase"/>
    <property type="match status" value="1"/>
</dbReference>
<protein>
    <submittedName>
        <fullName evidence="3">AMP deaminase</fullName>
        <ecNumber evidence="3">3.5.4.6</ecNumber>
    </submittedName>
</protein>
<organism evidence="3 4">
    <name type="scientific">Coemansia asiatica</name>
    <dbReference type="NCBI Taxonomy" id="1052880"/>
    <lineage>
        <taxon>Eukaryota</taxon>
        <taxon>Fungi</taxon>
        <taxon>Fungi incertae sedis</taxon>
        <taxon>Zoopagomycota</taxon>
        <taxon>Kickxellomycotina</taxon>
        <taxon>Kickxellomycetes</taxon>
        <taxon>Kickxellales</taxon>
        <taxon>Kickxellaceae</taxon>
        <taxon>Coemansia</taxon>
    </lineage>
</organism>
<feature type="region of interest" description="Disordered" evidence="2">
    <location>
        <begin position="195"/>
        <end position="224"/>
    </location>
</feature>
<dbReference type="Gene3D" id="3.20.20.140">
    <property type="entry name" value="Metal-dependent hydrolases"/>
    <property type="match status" value="1"/>
</dbReference>
<feature type="region of interest" description="Disordered" evidence="2">
    <location>
        <begin position="1"/>
        <end position="43"/>
    </location>
</feature>
<dbReference type="GO" id="GO:0032264">
    <property type="term" value="P:IMP salvage"/>
    <property type="evidence" value="ECO:0007669"/>
    <property type="project" value="InterPro"/>
</dbReference>
<dbReference type="AlphaFoldDB" id="A0A9W8CHZ2"/>
<evidence type="ECO:0000256" key="1">
    <source>
        <dbReference type="ARBA" id="ARBA00006676"/>
    </source>
</evidence>